<evidence type="ECO:0008006" key="5">
    <source>
        <dbReference type="Google" id="ProtNLM"/>
    </source>
</evidence>
<dbReference type="SMART" id="SM00369">
    <property type="entry name" value="LRR_TYP"/>
    <property type="match status" value="6"/>
</dbReference>
<dbReference type="PANTHER" id="PTHR45712">
    <property type="entry name" value="AGAP008170-PA"/>
    <property type="match status" value="1"/>
</dbReference>
<dbReference type="InterPro" id="IPR050333">
    <property type="entry name" value="SLRP"/>
</dbReference>
<dbReference type="PROSITE" id="PS51450">
    <property type="entry name" value="LRR"/>
    <property type="match status" value="1"/>
</dbReference>
<dbReference type="InterPro" id="IPR032675">
    <property type="entry name" value="LRR_dom_sf"/>
</dbReference>
<dbReference type="SUPFAM" id="SSF52058">
    <property type="entry name" value="L domain-like"/>
    <property type="match status" value="1"/>
</dbReference>
<dbReference type="Gene3D" id="3.80.10.10">
    <property type="entry name" value="Ribonuclease Inhibitor"/>
    <property type="match status" value="1"/>
</dbReference>
<dbReference type="Pfam" id="PF13855">
    <property type="entry name" value="LRR_8"/>
    <property type="match status" value="2"/>
</dbReference>
<dbReference type="GO" id="GO:0005615">
    <property type="term" value="C:extracellular space"/>
    <property type="evidence" value="ECO:0007669"/>
    <property type="project" value="TreeGrafter"/>
</dbReference>
<dbReference type="InterPro" id="IPR001611">
    <property type="entry name" value="Leu-rich_rpt"/>
</dbReference>
<reference evidence="3" key="2">
    <citation type="submission" date="2020-05" db="UniProtKB">
        <authorList>
            <consortium name="EnsemblMetazoa"/>
        </authorList>
    </citation>
    <scope>IDENTIFICATION</scope>
    <source>
        <strain evidence="3">WRAIR2</strain>
    </source>
</reference>
<keyword evidence="4" id="KW-1185">Reference proteome</keyword>
<dbReference type="STRING" id="7168.A0A182NHX7"/>
<evidence type="ECO:0000313" key="4">
    <source>
        <dbReference type="Proteomes" id="UP000075884"/>
    </source>
</evidence>
<accession>A0A182NHX7</accession>
<evidence type="ECO:0000313" key="3">
    <source>
        <dbReference type="EnsemblMetazoa" id="ADIR007250-PA"/>
    </source>
</evidence>
<dbReference type="EnsemblMetazoa" id="ADIR007250-RA">
    <property type="protein sequence ID" value="ADIR007250-PA"/>
    <property type="gene ID" value="ADIR007250"/>
</dbReference>
<organism evidence="3 4">
    <name type="scientific">Anopheles dirus</name>
    <dbReference type="NCBI Taxonomy" id="7168"/>
    <lineage>
        <taxon>Eukaryota</taxon>
        <taxon>Metazoa</taxon>
        <taxon>Ecdysozoa</taxon>
        <taxon>Arthropoda</taxon>
        <taxon>Hexapoda</taxon>
        <taxon>Insecta</taxon>
        <taxon>Pterygota</taxon>
        <taxon>Neoptera</taxon>
        <taxon>Endopterygota</taxon>
        <taxon>Diptera</taxon>
        <taxon>Nematocera</taxon>
        <taxon>Culicoidea</taxon>
        <taxon>Culicidae</taxon>
        <taxon>Anophelinae</taxon>
        <taxon>Anopheles</taxon>
    </lineage>
</organism>
<dbReference type="PANTHER" id="PTHR45712:SF22">
    <property type="entry name" value="INSULIN-LIKE GROWTH FACTOR-BINDING PROTEIN COMPLEX ACID LABILE SUBUNIT"/>
    <property type="match status" value="1"/>
</dbReference>
<evidence type="ECO:0000256" key="1">
    <source>
        <dbReference type="ARBA" id="ARBA00022614"/>
    </source>
</evidence>
<dbReference type="VEuPathDB" id="VectorBase:ADIR007250"/>
<keyword evidence="1" id="KW-0433">Leucine-rich repeat</keyword>
<reference evidence="4" key="1">
    <citation type="submission" date="2013-03" db="EMBL/GenBank/DDBJ databases">
        <title>The Genome Sequence of Anopheles dirus WRAIR2.</title>
        <authorList>
            <consortium name="The Broad Institute Genomics Platform"/>
            <person name="Neafsey D.E."/>
            <person name="Walton C."/>
            <person name="Walker B."/>
            <person name="Young S.K."/>
            <person name="Zeng Q."/>
            <person name="Gargeya S."/>
            <person name="Fitzgerald M."/>
            <person name="Haas B."/>
            <person name="Abouelleil A."/>
            <person name="Allen A.W."/>
            <person name="Alvarado L."/>
            <person name="Arachchi H.M."/>
            <person name="Berlin A.M."/>
            <person name="Chapman S.B."/>
            <person name="Gainer-Dewar J."/>
            <person name="Goldberg J."/>
            <person name="Griggs A."/>
            <person name="Gujja S."/>
            <person name="Hansen M."/>
            <person name="Howarth C."/>
            <person name="Imamovic A."/>
            <person name="Ireland A."/>
            <person name="Larimer J."/>
            <person name="McCowan C."/>
            <person name="Murphy C."/>
            <person name="Pearson M."/>
            <person name="Poon T.W."/>
            <person name="Priest M."/>
            <person name="Roberts A."/>
            <person name="Saif S."/>
            <person name="Shea T."/>
            <person name="Sisk P."/>
            <person name="Sykes S."/>
            <person name="Wortman J."/>
            <person name="Nusbaum C."/>
            <person name="Birren B."/>
        </authorList>
    </citation>
    <scope>NUCLEOTIDE SEQUENCE [LARGE SCALE GENOMIC DNA]</scope>
    <source>
        <strain evidence="4">WRAIR2</strain>
    </source>
</reference>
<evidence type="ECO:0000256" key="2">
    <source>
        <dbReference type="ARBA" id="ARBA00022737"/>
    </source>
</evidence>
<dbReference type="InterPro" id="IPR003591">
    <property type="entry name" value="Leu-rich_rpt_typical-subtyp"/>
</dbReference>
<proteinExistence type="predicted"/>
<dbReference type="Proteomes" id="UP000075884">
    <property type="component" value="Unassembled WGS sequence"/>
</dbReference>
<name>A0A182NHX7_9DIPT</name>
<keyword evidence="2" id="KW-0677">Repeat</keyword>
<sequence>MVQSAPQLCTVQGAGCTYDKLNLSYDGLQRLRASARQLPEMFVIQVDRLITPFPDGVLLQLVAEFVVEVAYKQYYERVLRIPPTSGLSSIELESAPQLEAITVVAPNEQLTSLKIVQGRIRQIPESFLNLRALMYLTIRDTDLETLSLDPFANSPNLTTLLAYSNKVRFLEVSQNPDLLIPLDDLSLSDNLLETVDGAFFLPLKRLTYLNLESNLIRRIEGRPISLPLVRYITLMDNQLLALNFTRWYVPDLVEIFLTHNNLTRIPVGMERLPKLITLVLANNLLYAADLRRLEGWNHLTKIDLSNNQLRTVMVSGSGRLALPNLLSVVLPYNQLTRLDYARWDFPKLNSLTLAYNQLSRLPNLVQMFPTLWRAIVVQNPLTCSTVRQWQQSITDYKLTVDMAPNGAPCTVWNGTVTLPSGRVACCVA</sequence>
<protein>
    <recommendedName>
        <fullName evidence="5">Leucine rich immune protein (Coil-less)</fullName>
    </recommendedName>
</protein>
<dbReference type="AlphaFoldDB" id="A0A182NHX7"/>